<proteinExistence type="predicted"/>
<dbReference type="EMBL" id="BAABHK010000013">
    <property type="protein sequence ID" value="GAA4634494.1"/>
    <property type="molecule type" value="Genomic_DNA"/>
</dbReference>
<feature type="compositionally biased region" description="Basic and acidic residues" evidence="1">
    <location>
        <begin position="62"/>
        <end position="82"/>
    </location>
</feature>
<feature type="compositionally biased region" description="Polar residues" evidence="1">
    <location>
        <begin position="13"/>
        <end position="24"/>
    </location>
</feature>
<dbReference type="Proteomes" id="UP001501442">
    <property type="component" value="Unassembled WGS sequence"/>
</dbReference>
<organism evidence="2 3">
    <name type="scientific">Actinoallomurus vinaceus</name>
    <dbReference type="NCBI Taxonomy" id="1080074"/>
    <lineage>
        <taxon>Bacteria</taxon>
        <taxon>Bacillati</taxon>
        <taxon>Actinomycetota</taxon>
        <taxon>Actinomycetes</taxon>
        <taxon>Streptosporangiales</taxon>
        <taxon>Thermomonosporaceae</taxon>
        <taxon>Actinoallomurus</taxon>
    </lineage>
</organism>
<dbReference type="Pfam" id="PF19380">
    <property type="entry name" value="DUF5955"/>
    <property type="match status" value="1"/>
</dbReference>
<dbReference type="InterPro" id="IPR045999">
    <property type="entry name" value="DUF5955"/>
</dbReference>
<evidence type="ECO:0000313" key="2">
    <source>
        <dbReference type="EMBL" id="GAA4634494.1"/>
    </source>
</evidence>
<keyword evidence="3" id="KW-1185">Reference proteome</keyword>
<feature type="region of interest" description="Disordered" evidence="1">
    <location>
        <begin position="1"/>
        <end position="30"/>
    </location>
</feature>
<reference evidence="3" key="1">
    <citation type="journal article" date="2019" name="Int. J. Syst. Evol. Microbiol.">
        <title>The Global Catalogue of Microorganisms (GCM) 10K type strain sequencing project: providing services to taxonomists for standard genome sequencing and annotation.</title>
        <authorList>
            <consortium name="The Broad Institute Genomics Platform"/>
            <consortium name="The Broad Institute Genome Sequencing Center for Infectious Disease"/>
            <person name="Wu L."/>
            <person name="Ma J."/>
        </authorList>
    </citation>
    <scope>NUCLEOTIDE SEQUENCE [LARGE SCALE GENOMIC DNA]</scope>
    <source>
        <strain evidence="3">JCM 17939</strain>
    </source>
</reference>
<feature type="region of interest" description="Disordered" evidence="1">
    <location>
        <begin position="50"/>
        <end position="82"/>
    </location>
</feature>
<name>A0ABP8UNW1_9ACTN</name>
<protein>
    <submittedName>
        <fullName evidence="2">Uncharacterized protein</fullName>
    </submittedName>
</protein>
<dbReference type="RefSeq" id="WP_345437450.1">
    <property type="nucleotide sequence ID" value="NZ_BAABHK010000013.1"/>
</dbReference>
<accession>A0ABP8UNW1</accession>
<evidence type="ECO:0000313" key="3">
    <source>
        <dbReference type="Proteomes" id="UP001501442"/>
    </source>
</evidence>
<sequence>MGDFSISGGNYGPINTGSGSQDNRGMTIGAAESAASADALARLERLLDEHAPRLEEGEEAREDLADVRTQADKEKPDKRRLTDTLKRLSERVAAVGALAAAVKEVADKLGVHLP</sequence>
<comment type="caution">
    <text evidence="2">The sequence shown here is derived from an EMBL/GenBank/DDBJ whole genome shotgun (WGS) entry which is preliminary data.</text>
</comment>
<gene>
    <name evidence="2" type="ORF">GCM10023196_076230</name>
</gene>
<evidence type="ECO:0000256" key="1">
    <source>
        <dbReference type="SAM" id="MobiDB-lite"/>
    </source>
</evidence>